<name>A0A2H0XDD8_UNCKA</name>
<accession>A0A2H0XDD8</accession>
<keyword evidence="1" id="KW-0812">Transmembrane</keyword>
<gene>
    <name evidence="2" type="ORF">COT49_02555</name>
</gene>
<keyword evidence="1" id="KW-1133">Transmembrane helix</keyword>
<organism evidence="2 3">
    <name type="scientific">candidate division WWE3 bacterium CG08_land_8_20_14_0_20_40_13</name>
    <dbReference type="NCBI Taxonomy" id="1975084"/>
    <lineage>
        <taxon>Bacteria</taxon>
        <taxon>Katanobacteria</taxon>
    </lineage>
</organism>
<dbReference type="Proteomes" id="UP000230340">
    <property type="component" value="Unassembled WGS sequence"/>
</dbReference>
<dbReference type="AlphaFoldDB" id="A0A2H0XDD8"/>
<evidence type="ECO:0000313" key="3">
    <source>
        <dbReference type="Proteomes" id="UP000230340"/>
    </source>
</evidence>
<feature type="transmembrane region" description="Helical" evidence="1">
    <location>
        <begin position="12"/>
        <end position="32"/>
    </location>
</feature>
<evidence type="ECO:0000256" key="1">
    <source>
        <dbReference type="SAM" id="Phobius"/>
    </source>
</evidence>
<evidence type="ECO:0000313" key="2">
    <source>
        <dbReference type="EMBL" id="PIS22946.1"/>
    </source>
</evidence>
<dbReference type="EMBL" id="PEYT01000023">
    <property type="protein sequence ID" value="PIS22946.1"/>
    <property type="molecule type" value="Genomic_DNA"/>
</dbReference>
<reference evidence="3" key="1">
    <citation type="submission" date="2017-09" db="EMBL/GenBank/DDBJ databases">
        <title>Depth-based differentiation of microbial function through sediment-hosted aquifers and enrichment of novel symbionts in the deep terrestrial subsurface.</title>
        <authorList>
            <person name="Probst A.J."/>
            <person name="Ladd B."/>
            <person name="Jarett J.K."/>
            <person name="Geller-Mcgrath D.E."/>
            <person name="Sieber C.M.K."/>
            <person name="Emerson J.B."/>
            <person name="Anantharaman K."/>
            <person name="Thomas B.C."/>
            <person name="Malmstrom R."/>
            <person name="Stieglmeier M."/>
            <person name="Klingl A."/>
            <person name="Woyke T."/>
            <person name="Ryan C.M."/>
            <person name="Banfield J.F."/>
        </authorList>
    </citation>
    <scope>NUCLEOTIDE SEQUENCE [LARGE SCALE GENOMIC DNA]</scope>
</reference>
<proteinExistence type="predicted"/>
<protein>
    <submittedName>
        <fullName evidence="2">Uncharacterized protein</fullName>
    </submittedName>
</protein>
<comment type="caution">
    <text evidence="2">The sequence shown here is derived from an EMBL/GenBank/DDBJ whole genome shotgun (WGS) entry which is preliminary data.</text>
</comment>
<keyword evidence="1" id="KW-0472">Membrane</keyword>
<sequence>MKKSDMGGKIDFYLIASGVIFTASFIIGGYLINFSPEKSKEYGKLILEKEEIIKQNNQIKAQIFFLGSIDNIQKEAVRMGITSQKLLPYVTSPY</sequence>